<dbReference type="InterPro" id="IPR026506">
    <property type="entry name" value="GDPGP"/>
</dbReference>
<dbReference type="EMBL" id="SLZY01000005">
    <property type="protein sequence ID" value="TCS72428.1"/>
    <property type="molecule type" value="Genomic_DNA"/>
</dbReference>
<dbReference type="AlphaFoldDB" id="A0A4V2UQS8"/>
<dbReference type="OrthoDB" id="8566506at2"/>
<dbReference type="GO" id="GO:0005085">
    <property type="term" value="F:guanyl-nucleotide exchange factor activity"/>
    <property type="evidence" value="ECO:0007669"/>
    <property type="project" value="UniProtKB-KW"/>
</dbReference>
<dbReference type="InterPro" id="IPR058866">
    <property type="entry name" value="GDPGP1_N"/>
</dbReference>
<dbReference type="RefSeq" id="WP_126463487.1">
    <property type="nucleotide sequence ID" value="NZ_AP018721.1"/>
</dbReference>
<keyword evidence="3" id="KW-1185">Reference proteome</keyword>
<dbReference type="GO" id="GO:0005737">
    <property type="term" value="C:cytoplasm"/>
    <property type="evidence" value="ECO:0007669"/>
    <property type="project" value="UniProtKB-SubCell"/>
</dbReference>
<reference evidence="2 3" key="1">
    <citation type="submission" date="2019-03" db="EMBL/GenBank/DDBJ databases">
        <title>Genomic Encyclopedia of Type Strains, Phase IV (KMG-IV): sequencing the most valuable type-strain genomes for metagenomic binning, comparative biology and taxonomic classification.</title>
        <authorList>
            <person name="Goeker M."/>
        </authorList>
    </citation>
    <scope>NUCLEOTIDE SEQUENCE [LARGE SCALE GENOMIC DNA]</scope>
    <source>
        <strain evidence="2 3">DSM 103923</strain>
    </source>
</reference>
<dbReference type="PANTHER" id="PTHR20884">
    <property type="entry name" value="GDP-D-GLUCOSE PHOSPHORYLASE 1"/>
    <property type="match status" value="1"/>
</dbReference>
<evidence type="ECO:0000313" key="3">
    <source>
        <dbReference type="Proteomes" id="UP000295135"/>
    </source>
</evidence>
<protein>
    <recommendedName>
        <fullName evidence="1">GDPGP1-like N-terminal domain-containing protein</fullName>
    </recommendedName>
</protein>
<feature type="domain" description="GDPGP1-like N-terminal" evidence="1">
    <location>
        <begin position="123"/>
        <end position="232"/>
    </location>
</feature>
<accession>A0A4V2UQS8</accession>
<dbReference type="GO" id="GO:0000166">
    <property type="term" value="F:nucleotide binding"/>
    <property type="evidence" value="ECO:0007669"/>
    <property type="project" value="UniProtKB-KW"/>
</dbReference>
<dbReference type="Pfam" id="PF26217">
    <property type="entry name" value="GDPGP1_N"/>
    <property type="match status" value="1"/>
</dbReference>
<organism evidence="2 3">
    <name type="scientific">Sulfuritortus calidifontis</name>
    <dbReference type="NCBI Taxonomy" id="1914471"/>
    <lineage>
        <taxon>Bacteria</taxon>
        <taxon>Pseudomonadati</taxon>
        <taxon>Pseudomonadota</taxon>
        <taxon>Betaproteobacteria</taxon>
        <taxon>Nitrosomonadales</taxon>
        <taxon>Thiobacillaceae</taxon>
        <taxon>Sulfuritortus</taxon>
    </lineage>
</organism>
<sequence length="346" mass="38555">MSLPPPLASTAALQQAFAQGLHRMLREHDGLGVYILVLANAANDPEIWATLREPLTERHYHHAALITTALRQGRPVNEPEDDLLVFLKLLAIGFDHLRLTEWRQAGPWEIQDNPLRALRPARSSAAKIEGLRQPFNPEGFHFGRPFLAKEIFWQGELLGADVALLYNKFPFAPLHGLLVPDKAAGLPQFLTPHWHDYAWRLTETLGAALPGFGLAYNSLGAHASVNHLHFQSFVRATPLPLLAPDWTHNGGNRPYPASCQVHTDKHAAWQALDALHTAESAYNLIYLPGRLHILPRRRQGDYRPAAWAGNQAWYELAGGVTSFNRRDYEALTAEAIAAELARLALP</sequence>
<name>A0A4V2UQS8_9PROT</name>
<gene>
    <name evidence="2" type="ORF">EDC61_10582</name>
</gene>
<dbReference type="GO" id="GO:0016787">
    <property type="term" value="F:hydrolase activity"/>
    <property type="evidence" value="ECO:0007669"/>
    <property type="project" value="UniProtKB-KW"/>
</dbReference>
<dbReference type="Proteomes" id="UP000295135">
    <property type="component" value="Unassembled WGS sequence"/>
</dbReference>
<dbReference type="GO" id="GO:0080048">
    <property type="term" value="F:GDP-D-glucose phosphorylase activity"/>
    <property type="evidence" value="ECO:0007669"/>
    <property type="project" value="InterPro"/>
</dbReference>
<evidence type="ECO:0000313" key="2">
    <source>
        <dbReference type="EMBL" id="TCS72428.1"/>
    </source>
</evidence>
<evidence type="ECO:0000259" key="1">
    <source>
        <dbReference type="Pfam" id="PF26217"/>
    </source>
</evidence>
<proteinExistence type="predicted"/>
<comment type="caution">
    <text evidence="2">The sequence shown here is derived from an EMBL/GenBank/DDBJ whole genome shotgun (WGS) entry which is preliminary data.</text>
</comment>
<dbReference type="PANTHER" id="PTHR20884:SF8">
    <property type="entry name" value="GDP-D-GLUCOSE PHOSPHORYLASE 1"/>
    <property type="match status" value="1"/>
</dbReference>
<dbReference type="GO" id="GO:0006006">
    <property type="term" value="P:glucose metabolic process"/>
    <property type="evidence" value="ECO:0007669"/>
    <property type="project" value="TreeGrafter"/>
</dbReference>